<feature type="compositionally biased region" description="Basic residues" evidence="6">
    <location>
        <begin position="2308"/>
        <end position="2320"/>
    </location>
</feature>
<dbReference type="PROSITE" id="PS00022">
    <property type="entry name" value="EGF_1"/>
    <property type="match status" value="1"/>
</dbReference>
<feature type="transmembrane region" description="Helical" evidence="7">
    <location>
        <begin position="4569"/>
        <end position="4593"/>
    </location>
</feature>
<dbReference type="InterPro" id="IPR018097">
    <property type="entry name" value="EGF_Ca-bd_CS"/>
</dbReference>
<feature type="region of interest" description="Disordered" evidence="6">
    <location>
        <begin position="1660"/>
        <end position="1680"/>
    </location>
</feature>
<feature type="compositionally biased region" description="Low complexity" evidence="6">
    <location>
        <begin position="1910"/>
        <end position="1922"/>
    </location>
</feature>
<organism evidence="11 12">
    <name type="scientific">Pyrocoelia pectoralis</name>
    <dbReference type="NCBI Taxonomy" id="417401"/>
    <lineage>
        <taxon>Eukaryota</taxon>
        <taxon>Metazoa</taxon>
        <taxon>Ecdysozoa</taxon>
        <taxon>Arthropoda</taxon>
        <taxon>Hexapoda</taxon>
        <taxon>Insecta</taxon>
        <taxon>Pterygota</taxon>
        <taxon>Neoptera</taxon>
        <taxon>Endopterygota</taxon>
        <taxon>Coleoptera</taxon>
        <taxon>Polyphaga</taxon>
        <taxon>Elateriformia</taxon>
        <taxon>Elateroidea</taxon>
        <taxon>Lampyridae</taxon>
        <taxon>Lampyrinae</taxon>
        <taxon>Pyrocoelia</taxon>
    </lineage>
</organism>
<feature type="compositionally biased region" description="Basic residues" evidence="6">
    <location>
        <begin position="4648"/>
        <end position="4659"/>
    </location>
</feature>
<evidence type="ECO:0000256" key="8">
    <source>
        <dbReference type="SAM" id="SignalP"/>
    </source>
</evidence>
<feature type="compositionally biased region" description="Low complexity" evidence="6">
    <location>
        <begin position="1982"/>
        <end position="2002"/>
    </location>
</feature>
<evidence type="ECO:0000313" key="11">
    <source>
        <dbReference type="EMBL" id="KAK5640711.1"/>
    </source>
</evidence>
<feature type="compositionally biased region" description="Low complexity" evidence="6">
    <location>
        <begin position="1768"/>
        <end position="1782"/>
    </location>
</feature>
<dbReference type="PROSITE" id="PS50026">
    <property type="entry name" value="EGF_3"/>
    <property type="match status" value="2"/>
</dbReference>
<keyword evidence="7" id="KW-1133">Transmembrane helix</keyword>
<dbReference type="CDD" id="cd00054">
    <property type="entry name" value="EGF_CA"/>
    <property type="match status" value="1"/>
</dbReference>
<feature type="region of interest" description="Disordered" evidence="6">
    <location>
        <begin position="4622"/>
        <end position="4674"/>
    </location>
</feature>
<dbReference type="InterPro" id="IPR001881">
    <property type="entry name" value="EGF-like_Ca-bd_dom"/>
</dbReference>
<gene>
    <name evidence="11" type="ORF">RI129_009258</name>
</gene>
<dbReference type="PANTHER" id="PTHR39072:SF2">
    <property type="match status" value="1"/>
</dbReference>
<evidence type="ECO:0000256" key="2">
    <source>
        <dbReference type="ARBA" id="ARBA00022729"/>
    </source>
</evidence>
<dbReference type="InterPro" id="IPR000742">
    <property type="entry name" value="EGF"/>
</dbReference>
<evidence type="ECO:0000256" key="1">
    <source>
        <dbReference type="ARBA" id="ARBA00022536"/>
    </source>
</evidence>
<dbReference type="EMBL" id="JAVRBK010000007">
    <property type="protein sequence ID" value="KAK5640711.1"/>
    <property type="molecule type" value="Genomic_DNA"/>
</dbReference>
<feature type="region of interest" description="Disordered" evidence="6">
    <location>
        <begin position="577"/>
        <end position="647"/>
    </location>
</feature>
<evidence type="ECO:0000256" key="3">
    <source>
        <dbReference type="ARBA" id="ARBA00022737"/>
    </source>
</evidence>
<dbReference type="InterPro" id="IPR000152">
    <property type="entry name" value="EGF-type_Asp/Asn_hydroxyl_site"/>
</dbReference>
<feature type="domain" description="EGF-like" evidence="10">
    <location>
        <begin position="4479"/>
        <end position="4517"/>
    </location>
</feature>
<feature type="region of interest" description="Disordered" evidence="6">
    <location>
        <begin position="2291"/>
        <end position="2328"/>
    </location>
</feature>
<keyword evidence="7" id="KW-0812">Transmembrane</keyword>
<reference evidence="11 12" key="1">
    <citation type="journal article" date="2024" name="Insects">
        <title>An Improved Chromosome-Level Genome Assembly of the Firefly Pyrocoelia pectoralis.</title>
        <authorList>
            <person name="Fu X."/>
            <person name="Meyer-Rochow V.B."/>
            <person name="Ballantyne L."/>
            <person name="Zhu X."/>
        </authorList>
    </citation>
    <scope>NUCLEOTIDE SEQUENCE [LARGE SCALE GENOMIC DNA]</scope>
    <source>
        <strain evidence="11">XCY_ONT2</strain>
    </source>
</reference>
<dbReference type="InterPro" id="IPR031866">
    <property type="entry name" value="DUF4758"/>
</dbReference>
<dbReference type="SMART" id="SM00179">
    <property type="entry name" value="EGF_CA"/>
    <property type="match status" value="1"/>
</dbReference>
<keyword evidence="2 8" id="KW-0732">Signal</keyword>
<proteinExistence type="predicted"/>
<evidence type="ECO:0000256" key="7">
    <source>
        <dbReference type="SAM" id="Phobius"/>
    </source>
</evidence>
<dbReference type="PROSITE" id="PS00010">
    <property type="entry name" value="ASX_HYDROXYL"/>
    <property type="match status" value="1"/>
</dbReference>
<evidence type="ECO:0000259" key="9">
    <source>
        <dbReference type="PROSITE" id="PS50024"/>
    </source>
</evidence>
<comment type="caution">
    <text evidence="5">Lacks conserved residue(s) required for the propagation of feature annotation.</text>
</comment>
<keyword evidence="3" id="KW-0677">Repeat</keyword>
<dbReference type="Gene3D" id="2.10.25.10">
    <property type="entry name" value="Laminin"/>
    <property type="match status" value="1"/>
</dbReference>
<feature type="compositionally biased region" description="Basic and acidic residues" evidence="6">
    <location>
        <begin position="1969"/>
        <end position="1981"/>
    </location>
</feature>
<evidence type="ECO:0000256" key="6">
    <source>
        <dbReference type="SAM" id="MobiDB-lite"/>
    </source>
</evidence>
<dbReference type="Pfam" id="PF07645">
    <property type="entry name" value="EGF_CA"/>
    <property type="match status" value="1"/>
</dbReference>
<feature type="compositionally biased region" description="Low complexity" evidence="6">
    <location>
        <begin position="1599"/>
        <end position="1620"/>
    </location>
</feature>
<feature type="region of interest" description="Disordered" evidence="6">
    <location>
        <begin position="1725"/>
        <end position="2002"/>
    </location>
</feature>
<keyword evidence="12" id="KW-1185">Reference proteome</keyword>
<keyword evidence="7" id="KW-0472">Membrane</keyword>
<feature type="compositionally biased region" description="Polar residues" evidence="6">
    <location>
        <begin position="4627"/>
        <end position="4639"/>
    </location>
</feature>
<feature type="region of interest" description="Disordered" evidence="6">
    <location>
        <begin position="1599"/>
        <end position="1641"/>
    </location>
</feature>
<comment type="caution">
    <text evidence="11">The sequence shown here is derived from an EMBL/GenBank/DDBJ whole genome shotgun (WGS) entry which is preliminary data.</text>
</comment>
<feature type="compositionally biased region" description="Acidic residues" evidence="6">
    <location>
        <begin position="1477"/>
        <end position="1495"/>
    </location>
</feature>
<feature type="compositionally biased region" description="Acidic residues" evidence="6">
    <location>
        <begin position="1791"/>
        <end position="1813"/>
    </location>
</feature>
<dbReference type="SMART" id="SM00181">
    <property type="entry name" value="EGF"/>
    <property type="match status" value="3"/>
</dbReference>
<evidence type="ECO:0000313" key="12">
    <source>
        <dbReference type="Proteomes" id="UP001329430"/>
    </source>
</evidence>
<feature type="signal peptide" evidence="8">
    <location>
        <begin position="1"/>
        <end position="19"/>
    </location>
</feature>
<evidence type="ECO:0000259" key="10">
    <source>
        <dbReference type="PROSITE" id="PS50026"/>
    </source>
</evidence>
<keyword evidence="4 5" id="KW-1015">Disulfide bond</keyword>
<accession>A0AAN7V911</accession>
<evidence type="ECO:0000256" key="5">
    <source>
        <dbReference type="PROSITE-ProRule" id="PRU00076"/>
    </source>
</evidence>
<dbReference type="SUPFAM" id="SSF57196">
    <property type="entry name" value="EGF/Laminin"/>
    <property type="match status" value="1"/>
</dbReference>
<sequence length="4899" mass="544549">MLQPRIAFYFFIFVCFVTGDVIDSSPRRRRQNDNDVTTVLLVNNQGPSTFGRFLSVKPDLGLITSTARTFIQEGVTTQYATQVLGTTLDNGRLYAHLLAKSSRVLYDNDKNTRSDYDIANKQWKVDHNLINSQNFIKNIDFVSPNKPEPYLVFPTTKIEYKFVEKEKSEKEDDELLKSSPSDNARVPYVDDIWSNDREDRKIFHITQKQNEINHENVINHKEFDDAAVKQKNIQDALEISKVRERDTLPTFTVRNEFSPSGLSFLGDLPHFDSTERSKSTTSTERKAKLLFLSGKSPSDLKKLPTVTYTGFADFTTVVGDTVIVFSPHTSNAPKYDVGKATSISVEATIQQTQIPSSSSIQKLQRPSIRSTSTSLPVRTSSTSKSSVNVKPTVRLPQLSLKPSFTIRRSKPSTKVYMSQEFDGENDGMHTVVIDATDRHRETTTEEIQEHEDMEAKSAVLAHEQKMPAFEQFPTPQIDKPSTTVLDDTFVSPFAIEPSESQIPMLSTPSEEDIAKILASLQSAQSKVATEPLEPSTSSVDVYQPSILNAEELPTAGTGGATTIFFDDDFILDNTATFGNPIQKPEETSTATTTTETVTEEIEDEEEEEDEHPGSTTAKQEDITTQKEDITTMEVTPPEPDRNETKTDVTCTEGIQIVPTTVYKTLTYLTTFFIPKDETSTTTSIKSNEVVSTEIGFETQVCTISASQTVTKAEEFVTTTEEEQTTVQEEGTQPTTTEQETTEPGILHDTTAETKPIETTPLEITTEKRHVTESEPETTEMTTENGEEIEVLFKTLYTTYTYLTTFFQDTTSSIVSRKEVITNVITSTLEPGSEITDPAVAGLLKRDDELYKSKPPSFDDIVDITPTNVGVGRPTVSYPLSDQDIRENVLDQDLVKATPSLTDTNIAQLASGVKTYYTTYTYFTTIFVDGETEISSRTEVYTNYVTQTQQHAVEPTILLTTADKSEDDDLDADESGEIDDGDNFSFIPEDTTKKYSTMIRGNDNGNEYETISTMVTDVRSSTSSGERRIIDSVDNRNVLEDQMVAESNNDSDILPSPTLLLQTSYTTFTYFTTMYQGTTASNVVSRLETITNVITETLAPTNSLSLEDLSLPITYFTTFTYWTTLYKDGVTRVTSREETISNVVSPTVTTSVSLPSISVTSIEITHSNTAEKESVVPTQVATEKDDLTTYYTTYTYYTTSYVGDSTVINSRLDTVTNVINETREIEANQVARAIGTIPQNQIESEVKPTSSLLPTGLLSTIASTINNSGTQTVLSTDIYGTYIDGVYAKVLESTTSILTDSISPSIVQSTILPTGVVSLNRGKIVDAQGISTLYYTTQAIGTYIDNLYAQVIESTSSINVDEDKKSLNAAEEQTKHRTGLVRLIEGSIVQNRTTTFYQSKVIGTIIEGRYAQIIESTSSFIIDKTPEPSILPTRNIDISPTATQVADDKILPTNNVPVTPSHVVIESSLADVTKVDEETTTEGEDLDEGEEDEDQENSQIPENGRKRSRLTFQTRKRTFKPAFRPFSSRVRPTFAPKRNKLGPSGATTITRSDFTPTVTAVPASKTGGRFSGRKSFTSASSNLVVQATASGTRRFVRPKSSSISSSILPSSSFTPRGRSSSIKATPAISGSRRYNSKTSNQLRSSSLYVSTNRFARIRPTPISSLSRGSTKIQTTPSNEINDAENDLTTQITENPTEYTDETQETTLTVATTTELSRRIQNPLLKFRKPLSRPTSPPKVTSVSKLNTKTSNKVTTSTIKPKTTRPIPVLQNRQRPGLLPRRGLFTTTTTPVPEDEEDDDEEEFEDEEGEEDTDYEGSNKNTQTERPPASTASPKQSKPIVSLRPFKFRQRSKRETNYSRLRRPPFLRPSTTPKDEEPATEEPVPTKPSRFKPRSRSNSAVTTSPKSETKRISPTRSSVSQSRSQFTLREKDKSSANGRNGYRRGNTQSLSIRRTTTASSRAKIPKLRIQHTTEHTNRRKITDTGRSSGRNGRRGTTTFRSRNSAELNDNHVLSKINDGTITVTHSIPTEATIPVVNGRITEYRNIITAKYSTEVLIPQQYSTAVNSLGKVFTVLRSDSTNVGGNGVTEITRYVLNETPTTTVVFTPTYIRGYKTSWSHILPSTAYGVEQVVTTVQPALAAQAPLANILLSQLLLGNPGFQQNPLLGLQNLAQTPTPTTEFKTRSTTYVTTVTSAMSTVIPITFRGKEILTTIVDSTVNVVTATELITDTIVVTPTITGPGNLNSLLLPLLLQQQQQQVSQQPAGVFGLNPEQVFPDIDNKYDFLNFDDKSTSESEEFTEQNLTEDVTRPPRRKNSRKKPKTVKNITPATPPKETSIVTLYVSGKTPGEFSTILSTVTESDGMQRRKREISVKPSGIKEELRTYSYIDSFVSPASDEIESYFENQASTFKTESLESVLGDVSKHIVTQTPELFKIKPTKFNKPKKYSTDDNTKESSINFLVETSLLVKRGETRPLIQNQNVSNMFGKITPTYRYKRENSLPNRRIVKKLVRVKPIYKNTYELDSSSEIAEPARKHRKRVVVRKKKLLTTTPRPRRKMVITKKRLLKPSDPSILKLTPKTSVISSVEYDTSTVVQTRLRTYTFVVTRVNGDEHIVTSTTEIKPQTKTITVTEARTVLTTLTLFDSQQTTVIDSTPSETAFEEEPRYNLATRVMSNGVEVIVAGDKTTLPGEPDIKRILPTTIYKPITLKPSTLSDHMMMVVPYESSNIAIPSLHSNQFVTKTCLTTFTYLTTYLENGTTTISSHEQVVSNVATEERNSQGSASTSSTGIILTQQPILEAGTFQTTYTYLNTILDGEQPIVVTSRHIVTNTVTAPGDYLSHLKSPQEASALRDTNTYYSTAYLTKTLREGDRFHVTSTKEIVTQVVITESVPYEATPTMNLYITLDHDTNSASKFLTTDVVKTYFVTYTYYNSLIENGEHTVKLNVSTSTDIVTEKVFLQPKRPSETHSHTSKEKKKNKVDIQIFATKTYVTTYTYFTTILQVDKEKLTSTIVSSNTREVENVVTETINPNSLDSLYVSSLKSDIKKGTETVVKHATLLNGDKLQITAINKKKIVPTKVLPIEKTKMVTNSTTPVIDSTNPNVITGSTIIFFDEEELVDATQATPALSTSKVSETAIKNNLGLLLSTEIVKKKSTTQTKRHALPTSLPLQTTTKSKFTTAPPKKKTNGKIPKPTEIPDLLGLGSINTFQVLKPVINAMAGLIKTNIKNSNRNDTFVTAASTPTDIQNHSPIYIPIGDQVADVEIAESQNLATIHINEWESNNEKPSQESPLMNGGIPISPGQVITANSDVIVGKPGRIGPRIPSIPLTESHSTIWSKPGTKLHKEEYMGPPPAPLRPQNVIVGEKRPPNRQGTHIQIGTPIQEFKLLPEPLFLPEVIERSTGQPLLVNLQPSQIAFINIPFNRTTALLYGGSTELHKNGKYFDDPAPHPVPEFSVLKQLTTQRAPTFVSPNQKQVMGYIRVDGETINNNPILPIPGPAQITPSKPTKEIPSSVAPPLSFEMVHNGGDFTAHIIKHDDVMLQPPPPPHHTRKNSPTKNLLPNTADEFLGTTIRHQPFKHRVRQKVGIYNSSSMHDQENESIVYLENPESTLFVKKMILPALNPIKAASKNQISNLKSRIPGTNELKEYLTPPKAFQARPSFHRQRIPIHYDLPQPMLQNSIPSRIEDFDDKDFHKEDDLANEDGEVVQESISRPLRPGQIPQEVLEKFYKNLSTPNLHNVNFGIKVVDDDDGSYMTRPLIQVPRPFEHTEVNVRLENQLTNQIDVVGHDADGSTLSDDVTSKKNVATAYTATSMATTDNKQMYVTSLPINLQSTTHSNMTVLNLQTEKPFYFPTEKPLTFPIKNLSRFHVNVTTLAPIPISLESEMEVMKPPPLPKPHQNIQPPKVTFKSANKSKQEPKPPVLDLEVQASIQSSIIPSKTLDKKVVGLRPPPLNYAPTTKKVLDYRPNVTTYRPTFSLEINPPRPIHPYTFEIPPSKVITTKGQRITRRPPVKVSTQAVLPSYIEKVTPSSTRVARPTTINFVSTSTMKKNISTQESLSSTLKYDKKVLKETIETKNATTIPPTSTSPFLLIPKANTVNSTNNRDIATSSITAKPTYITKSLMTSQIMPNKYLTHTETTTVTITRTTVTEVPGGPPSTMTILVTTTEKVTKIDTVTEIHTLLQPTSIIETITTTINQAPPVHYSNTAPSTIHFTPTIESSTSSVLSITEEDDLEEFIIRDTDPPPLKPDSNGTTNTFKDDDSILVVMTDKKNGKIVNIPDQQETDLRDEVPNNDVNHILLGGILIDSPPILDTQDYGDRDKCHPECKANKNELCQKFNGLMRCVCRPGFARMFLDHPCKPTYTYSIKLVLDRNGKGKLRFNESLSDKNSTEFHRLARLTYEGLDRMVMQSDLRDVYHGVQVHGYEPFISDDGLFNEFHLQLSENTEQQQLEDVFKKYLTGNNYSLGGTDLYASKNYLESLVVADFDECKYAKYHDCSDHAHCFNMAGTYTCSCKEGFSDLSENPIYPGRICSAELVGCERCHYHGTCYSRGDEQVLCECFQWYSGEYCHVNLKVLLIALGTLGALLLILLVACIVLTCCRKKSHHPPHVSFMPQRLAVPVVRRGTLDRRLMNNDTNSESSQSDIPTFVEQKPKQQKKVTMKKSKEKLPNQNDRSLPVVIPRAKYHPVQPACVSMVPIEKRKSSATSSNETKLLSYLDVGPNPNKNDPRRKPSNTHNESYADKGKISGGALVSAGFEVSATVGCGTLCTIATTCGTEADRSENATLIQKISATDILSSTGSQSQFTTFRKSLLDDNEDSLSNWLDLAPKITTTVSEARSYDETTIHVPTKSYRNEYEHKTPSHQHNNDEANTMAERDVGSTFLLPHTHLYKHDRGSDDASGFDSL</sequence>
<dbReference type="PROSITE" id="PS01187">
    <property type="entry name" value="EGF_CA"/>
    <property type="match status" value="1"/>
</dbReference>
<dbReference type="Proteomes" id="UP001329430">
    <property type="component" value="Chromosome 7"/>
</dbReference>
<feature type="chain" id="PRO_5042900173" evidence="8">
    <location>
        <begin position="20"/>
        <end position="4899"/>
    </location>
</feature>
<feature type="region of interest" description="Disordered" evidence="6">
    <location>
        <begin position="716"/>
        <end position="743"/>
    </location>
</feature>
<feature type="compositionally biased region" description="Low complexity" evidence="6">
    <location>
        <begin position="724"/>
        <end position="742"/>
    </location>
</feature>
<feature type="compositionally biased region" description="Polar residues" evidence="6">
    <location>
        <begin position="1943"/>
        <end position="1958"/>
    </location>
</feature>
<feature type="compositionally biased region" description="Polar residues" evidence="6">
    <location>
        <begin position="1816"/>
        <end position="1834"/>
    </location>
</feature>
<feature type="compositionally biased region" description="Polar residues" evidence="6">
    <location>
        <begin position="1631"/>
        <end position="1641"/>
    </location>
</feature>
<feature type="region of interest" description="Disordered" evidence="6">
    <location>
        <begin position="963"/>
        <end position="985"/>
    </location>
</feature>
<dbReference type="InterPro" id="IPR049883">
    <property type="entry name" value="NOTCH1_EGF-like"/>
</dbReference>
<feature type="compositionally biased region" description="Acidic residues" evidence="6">
    <location>
        <begin position="964"/>
        <end position="981"/>
    </location>
</feature>
<feature type="region of interest" description="Disordered" evidence="6">
    <location>
        <begin position="1468"/>
        <end position="1507"/>
    </location>
</feature>
<feature type="compositionally biased region" description="Low complexity" evidence="6">
    <location>
        <begin position="1742"/>
        <end position="1756"/>
    </location>
</feature>
<evidence type="ECO:0000256" key="4">
    <source>
        <dbReference type="ARBA" id="ARBA00023157"/>
    </source>
</evidence>
<dbReference type="PROSITE" id="PS50024">
    <property type="entry name" value="SEA"/>
    <property type="match status" value="1"/>
</dbReference>
<feature type="domain" description="SEA" evidence="9">
    <location>
        <begin position="4355"/>
        <end position="4482"/>
    </location>
</feature>
<dbReference type="InterPro" id="IPR036364">
    <property type="entry name" value="SEA_dom_sf"/>
</dbReference>
<dbReference type="SUPFAM" id="SSF82671">
    <property type="entry name" value="SEA domain"/>
    <property type="match status" value="1"/>
</dbReference>
<feature type="region of interest" description="Disordered" evidence="6">
    <location>
        <begin position="354"/>
        <end position="389"/>
    </location>
</feature>
<feature type="compositionally biased region" description="Acidic residues" evidence="6">
    <location>
        <begin position="597"/>
        <end position="610"/>
    </location>
</feature>
<feature type="domain" description="EGF-like" evidence="10">
    <location>
        <begin position="4529"/>
        <end position="4564"/>
    </location>
</feature>
<feature type="compositionally biased region" description="Low complexity" evidence="6">
    <location>
        <begin position="587"/>
        <end position="596"/>
    </location>
</feature>
<feature type="disulfide bond" evidence="5">
    <location>
        <begin position="4554"/>
        <end position="4563"/>
    </location>
</feature>
<dbReference type="FunFam" id="2.10.25.10:FF:000038">
    <property type="entry name" value="Fibrillin 2"/>
    <property type="match status" value="1"/>
</dbReference>
<feature type="compositionally biased region" description="Polar residues" evidence="6">
    <location>
        <begin position="362"/>
        <end position="373"/>
    </location>
</feature>
<dbReference type="Pfam" id="PF15950">
    <property type="entry name" value="DUF4758"/>
    <property type="match status" value="5"/>
</dbReference>
<dbReference type="GO" id="GO:0005509">
    <property type="term" value="F:calcium ion binding"/>
    <property type="evidence" value="ECO:0007669"/>
    <property type="project" value="InterPro"/>
</dbReference>
<keyword evidence="1 5" id="KW-0245">EGF-like domain</keyword>
<feature type="region of interest" description="Disordered" evidence="6">
    <location>
        <begin position="4694"/>
        <end position="4738"/>
    </location>
</feature>
<dbReference type="InterPro" id="IPR000082">
    <property type="entry name" value="SEA_dom"/>
</dbReference>
<feature type="compositionally biased region" description="Low complexity" evidence="6">
    <location>
        <begin position="374"/>
        <end position="389"/>
    </location>
</feature>
<feature type="region of interest" description="Disordered" evidence="6">
    <location>
        <begin position="4234"/>
        <end position="4253"/>
    </location>
</feature>
<name>A0AAN7V911_9COLE</name>
<protein>
    <submittedName>
        <fullName evidence="11">Uncharacterized protein</fullName>
    </submittedName>
</protein>
<dbReference type="PANTHER" id="PTHR39072">
    <property type="entry name" value="RE48511P"/>
    <property type="match status" value="1"/>
</dbReference>
<feature type="compositionally biased region" description="Basic and acidic residues" evidence="6">
    <location>
        <begin position="618"/>
        <end position="629"/>
    </location>
</feature>
<feature type="compositionally biased region" description="Polar residues" evidence="6">
    <location>
        <begin position="1894"/>
        <end position="1904"/>
    </location>
</feature>